<dbReference type="PANTHER" id="PTHR43214">
    <property type="entry name" value="TWO-COMPONENT RESPONSE REGULATOR"/>
    <property type="match status" value="1"/>
</dbReference>
<dbReference type="Pfam" id="PF00196">
    <property type="entry name" value="GerE"/>
    <property type="match status" value="1"/>
</dbReference>
<dbReference type="PROSITE" id="PS50110">
    <property type="entry name" value="RESPONSE_REGULATORY"/>
    <property type="match status" value="1"/>
</dbReference>
<evidence type="ECO:0000313" key="7">
    <source>
        <dbReference type="Proteomes" id="UP000237819"/>
    </source>
</evidence>
<dbReference type="InterPro" id="IPR016032">
    <property type="entry name" value="Sig_transdc_resp-reg_C-effctor"/>
</dbReference>
<evidence type="ECO:0000259" key="5">
    <source>
        <dbReference type="PROSITE" id="PS50110"/>
    </source>
</evidence>
<feature type="modified residue" description="4-aspartylphosphate" evidence="3">
    <location>
        <position position="60"/>
    </location>
</feature>
<evidence type="ECO:0000256" key="1">
    <source>
        <dbReference type="ARBA" id="ARBA00022553"/>
    </source>
</evidence>
<evidence type="ECO:0000259" key="4">
    <source>
        <dbReference type="PROSITE" id="PS50043"/>
    </source>
</evidence>
<proteinExistence type="predicted"/>
<dbReference type="InterPro" id="IPR000792">
    <property type="entry name" value="Tscrpt_reg_LuxR_C"/>
</dbReference>
<dbReference type="CDD" id="cd17535">
    <property type="entry name" value="REC_NarL-like"/>
    <property type="match status" value="1"/>
</dbReference>
<reference evidence="6 7" key="1">
    <citation type="submission" date="2018-02" db="EMBL/GenBank/DDBJ databases">
        <title>Comparative genomes isolates from brazilian mangrove.</title>
        <authorList>
            <person name="Araujo J.E."/>
            <person name="Taketani R.G."/>
            <person name="Silva M.C.P."/>
            <person name="Loureco M.V."/>
            <person name="Andreote F.D."/>
        </authorList>
    </citation>
    <scope>NUCLEOTIDE SEQUENCE [LARGE SCALE GENOMIC DNA]</scope>
    <source>
        <strain evidence="6 7">Nap-Phe MGV</strain>
    </source>
</reference>
<dbReference type="AlphaFoldDB" id="A0A2S8GHL6"/>
<sequence length="220" mass="24250">MEGQPAKNRILIVDDHPIVCEGLTARIDSQPDLEVCGQATNVNDAVAAYRSLSPDLTLVDIQLEEGNGIELIKEIHARNSAAKMLVISAYDESLFAERALRAGALGYVNKRELQTNVISAIRTVLSGERYLSPKMMQQLVSQAITQKNSSDEDPVKRLSDRELEVFTLIGHGKTTAAIASQLQLSVHTIDTHREKLRHKLGVKNSAELMKLAVQWVLENG</sequence>
<evidence type="ECO:0000256" key="3">
    <source>
        <dbReference type="PROSITE-ProRule" id="PRU00169"/>
    </source>
</evidence>
<accession>A0A2S8GHL6</accession>
<dbReference type="GO" id="GO:0000160">
    <property type="term" value="P:phosphorelay signal transduction system"/>
    <property type="evidence" value="ECO:0007669"/>
    <property type="project" value="InterPro"/>
</dbReference>
<name>A0A2S8GHL6_9BACT</name>
<protein>
    <submittedName>
        <fullName evidence="6">DNA-binding response regulator</fullName>
    </submittedName>
</protein>
<dbReference type="Proteomes" id="UP000237819">
    <property type="component" value="Unassembled WGS sequence"/>
</dbReference>
<dbReference type="SMART" id="SM00448">
    <property type="entry name" value="REC"/>
    <property type="match status" value="1"/>
</dbReference>
<comment type="caution">
    <text evidence="6">The sequence shown here is derived from an EMBL/GenBank/DDBJ whole genome shotgun (WGS) entry which is preliminary data.</text>
</comment>
<evidence type="ECO:0000313" key="6">
    <source>
        <dbReference type="EMBL" id="PQO43927.1"/>
    </source>
</evidence>
<dbReference type="InterPro" id="IPR058245">
    <property type="entry name" value="NreC/VraR/RcsB-like_REC"/>
</dbReference>
<feature type="domain" description="Response regulatory" evidence="5">
    <location>
        <begin position="9"/>
        <end position="125"/>
    </location>
</feature>
<dbReference type="CDD" id="cd06170">
    <property type="entry name" value="LuxR_C_like"/>
    <property type="match status" value="1"/>
</dbReference>
<evidence type="ECO:0000256" key="2">
    <source>
        <dbReference type="ARBA" id="ARBA00023125"/>
    </source>
</evidence>
<dbReference type="InterPro" id="IPR039420">
    <property type="entry name" value="WalR-like"/>
</dbReference>
<organism evidence="6 7">
    <name type="scientific">Blastopirellula marina</name>
    <dbReference type="NCBI Taxonomy" id="124"/>
    <lineage>
        <taxon>Bacteria</taxon>
        <taxon>Pseudomonadati</taxon>
        <taxon>Planctomycetota</taxon>
        <taxon>Planctomycetia</taxon>
        <taxon>Pirellulales</taxon>
        <taxon>Pirellulaceae</taxon>
        <taxon>Blastopirellula</taxon>
    </lineage>
</organism>
<dbReference type="SUPFAM" id="SSF52172">
    <property type="entry name" value="CheY-like"/>
    <property type="match status" value="1"/>
</dbReference>
<dbReference type="EMBL" id="PUHZ01000022">
    <property type="protein sequence ID" value="PQO43927.1"/>
    <property type="molecule type" value="Genomic_DNA"/>
</dbReference>
<dbReference type="InterPro" id="IPR011006">
    <property type="entry name" value="CheY-like_superfamily"/>
</dbReference>
<keyword evidence="1 3" id="KW-0597">Phosphoprotein</keyword>
<dbReference type="GO" id="GO:0003677">
    <property type="term" value="F:DNA binding"/>
    <property type="evidence" value="ECO:0007669"/>
    <property type="project" value="UniProtKB-KW"/>
</dbReference>
<dbReference type="SUPFAM" id="SSF46894">
    <property type="entry name" value="C-terminal effector domain of the bipartite response regulators"/>
    <property type="match status" value="1"/>
</dbReference>
<dbReference type="PRINTS" id="PR00038">
    <property type="entry name" value="HTHLUXR"/>
</dbReference>
<dbReference type="GO" id="GO:0006355">
    <property type="term" value="P:regulation of DNA-templated transcription"/>
    <property type="evidence" value="ECO:0007669"/>
    <property type="project" value="InterPro"/>
</dbReference>
<keyword evidence="2 6" id="KW-0238">DNA-binding</keyword>
<dbReference type="OrthoDB" id="9796655at2"/>
<dbReference type="Pfam" id="PF00072">
    <property type="entry name" value="Response_reg"/>
    <property type="match status" value="1"/>
</dbReference>
<feature type="domain" description="HTH luxR-type" evidence="4">
    <location>
        <begin position="151"/>
        <end position="216"/>
    </location>
</feature>
<dbReference type="Gene3D" id="3.40.50.2300">
    <property type="match status" value="1"/>
</dbReference>
<dbReference type="SMART" id="SM00421">
    <property type="entry name" value="HTH_LUXR"/>
    <property type="match status" value="1"/>
</dbReference>
<gene>
    <name evidence="6" type="ORF">C5Y93_22350</name>
</gene>
<dbReference type="InterPro" id="IPR001789">
    <property type="entry name" value="Sig_transdc_resp-reg_receiver"/>
</dbReference>
<dbReference type="PROSITE" id="PS50043">
    <property type="entry name" value="HTH_LUXR_2"/>
    <property type="match status" value="1"/>
</dbReference>
<dbReference type="PANTHER" id="PTHR43214:SF43">
    <property type="entry name" value="TWO-COMPONENT RESPONSE REGULATOR"/>
    <property type="match status" value="1"/>
</dbReference>